<dbReference type="EMBL" id="BARU01011748">
    <property type="protein sequence ID" value="GAH32911.1"/>
    <property type="molecule type" value="Genomic_DNA"/>
</dbReference>
<proteinExistence type="predicted"/>
<dbReference type="AlphaFoldDB" id="X1EHW4"/>
<sequence>MDLGHLYFDIVSTARCPAEDLELRISDFASLGIFTLVKSPLQIDPFMQNKANFQKSQMNVKSIHTVVYENK</sequence>
<feature type="non-terminal residue" evidence="1">
    <location>
        <position position="71"/>
    </location>
</feature>
<protein>
    <submittedName>
        <fullName evidence="1">Uncharacterized protein</fullName>
    </submittedName>
</protein>
<evidence type="ECO:0000313" key="1">
    <source>
        <dbReference type="EMBL" id="GAH32911.1"/>
    </source>
</evidence>
<accession>X1EHW4</accession>
<name>X1EHW4_9ZZZZ</name>
<reference evidence="1" key="1">
    <citation type="journal article" date="2014" name="Front. Microbiol.">
        <title>High frequency of phylogenetically diverse reductive dehalogenase-homologous genes in deep subseafloor sedimentary metagenomes.</title>
        <authorList>
            <person name="Kawai M."/>
            <person name="Futagami T."/>
            <person name="Toyoda A."/>
            <person name="Takaki Y."/>
            <person name="Nishi S."/>
            <person name="Hori S."/>
            <person name="Arai W."/>
            <person name="Tsubouchi T."/>
            <person name="Morono Y."/>
            <person name="Uchiyama I."/>
            <person name="Ito T."/>
            <person name="Fujiyama A."/>
            <person name="Inagaki F."/>
            <person name="Takami H."/>
        </authorList>
    </citation>
    <scope>NUCLEOTIDE SEQUENCE</scope>
    <source>
        <strain evidence="1">Expedition CK06-06</strain>
    </source>
</reference>
<gene>
    <name evidence="1" type="ORF">S03H2_21949</name>
</gene>
<comment type="caution">
    <text evidence="1">The sequence shown here is derived from an EMBL/GenBank/DDBJ whole genome shotgun (WGS) entry which is preliminary data.</text>
</comment>
<organism evidence="1">
    <name type="scientific">marine sediment metagenome</name>
    <dbReference type="NCBI Taxonomy" id="412755"/>
    <lineage>
        <taxon>unclassified sequences</taxon>
        <taxon>metagenomes</taxon>
        <taxon>ecological metagenomes</taxon>
    </lineage>
</organism>